<dbReference type="AlphaFoldDB" id="A0A067PRY7"/>
<dbReference type="Proteomes" id="UP000027265">
    <property type="component" value="Unassembled WGS sequence"/>
</dbReference>
<dbReference type="OrthoDB" id="2879636at2759"/>
<reference evidence="2" key="1">
    <citation type="journal article" date="2014" name="Proc. Natl. Acad. Sci. U.S.A.">
        <title>Extensive sampling of basidiomycete genomes demonstrates inadequacy of the white-rot/brown-rot paradigm for wood decay fungi.</title>
        <authorList>
            <person name="Riley R."/>
            <person name="Salamov A.A."/>
            <person name="Brown D.W."/>
            <person name="Nagy L.G."/>
            <person name="Floudas D."/>
            <person name="Held B.W."/>
            <person name="Levasseur A."/>
            <person name="Lombard V."/>
            <person name="Morin E."/>
            <person name="Otillar R."/>
            <person name="Lindquist E.A."/>
            <person name="Sun H."/>
            <person name="LaButti K.M."/>
            <person name="Schmutz J."/>
            <person name="Jabbour D."/>
            <person name="Luo H."/>
            <person name="Baker S.E."/>
            <person name="Pisabarro A.G."/>
            <person name="Walton J.D."/>
            <person name="Blanchette R.A."/>
            <person name="Henrissat B."/>
            <person name="Martin F."/>
            <person name="Cullen D."/>
            <person name="Hibbett D.S."/>
            <person name="Grigoriev I.V."/>
        </authorList>
    </citation>
    <scope>NUCLEOTIDE SEQUENCE [LARGE SCALE GENOMIC DNA]</scope>
    <source>
        <strain evidence="2">MUCL 33604</strain>
    </source>
</reference>
<protein>
    <recommendedName>
        <fullName evidence="3">BTB domain-containing protein</fullName>
    </recommendedName>
</protein>
<organism evidence="1 2">
    <name type="scientific">Jaapia argillacea MUCL 33604</name>
    <dbReference type="NCBI Taxonomy" id="933084"/>
    <lineage>
        <taxon>Eukaryota</taxon>
        <taxon>Fungi</taxon>
        <taxon>Dikarya</taxon>
        <taxon>Basidiomycota</taxon>
        <taxon>Agaricomycotina</taxon>
        <taxon>Agaricomycetes</taxon>
        <taxon>Agaricomycetidae</taxon>
        <taxon>Jaapiales</taxon>
        <taxon>Jaapiaceae</taxon>
        <taxon>Jaapia</taxon>
    </lineage>
</organism>
<proteinExistence type="predicted"/>
<dbReference type="EMBL" id="KL197719">
    <property type="protein sequence ID" value="KDQ57583.1"/>
    <property type="molecule type" value="Genomic_DNA"/>
</dbReference>
<gene>
    <name evidence="1" type="ORF">JAAARDRAFT_177839</name>
</gene>
<keyword evidence="2" id="KW-1185">Reference proteome</keyword>
<name>A0A067PRY7_9AGAM</name>
<evidence type="ECO:0008006" key="3">
    <source>
        <dbReference type="Google" id="ProtNLM"/>
    </source>
</evidence>
<dbReference type="STRING" id="933084.A0A067PRY7"/>
<dbReference type="HOGENOM" id="CLU_033082_1_2_1"/>
<accession>A0A067PRY7</accession>
<evidence type="ECO:0000313" key="2">
    <source>
        <dbReference type="Proteomes" id="UP000027265"/>
    </source>
</evidence>
<dbReference type="InParanoid" id="A0A067PRY7"/>
<evidence type="ECO:0000313" key="1">
    <source>
        <dbReference type="EMBL" id="KDQ57583.1"/>
    </source>
</evidence>
<sequence>MNSDDLGFSTNGHLANLASDLIAPTRHPDLSFPDGNLALLCPPFYFIVHQGLLCRHSEVFTCLAQNIGDDGDDSLLDGRSVMKLDDAADDMICLLRALYDGVSGPTIEGCDFITISKLLRLSTKYRIDHLRRQILEALAAIWPSALPLWEIREKKATNSAGLYAPRPTFPHPILIINLARETDVPELLPSAYYDLSRYLPSQAVTGHSLPQDSTLHELSQQDLLNTLRGRECAARFLSTFVVNHLEGRQASKWCLYRLEQKPSRKRACKIAFEAITFEVLRDVNGVVCNRNSDPLYAIADTHSMQTRDDLPGSDNTGPFRACEACRLDYGAVVEAAREDFWKKLPEWFAVSVPNWS</sequence>